<evidence type="ECO:0000313" key="3">
    <source>
        <dbReference type="Proteomes" id="UP000266841"/>
    </source>
</evidence>
<feature type="region of interest" description="Disordered" evidence="1">
    <location>
        <begin position="85"/>
        <end position="138"/>
    </location>
</feature>
<evidence type="ECO:0000256" key="1">
    <source>
        <dbReference type="SAM" id="MobiDB-lite"/>
    </source>
</evidence>
<dbReference type="AlphaFoldDB" id="K0RYL1"/>
<accession>K0RYL1</accession>
<comment type="caution">
    <text evidence="2">The sequence shown here is derived from an EMBL/GenBank/DDBJ whole genome shotgun (WGS) entry which is preliminary data.</text>
</comment>
<feature type="non-terminal residue" evidence="2">
    <location>
        <position position="138"/>
    </location>
</feature>
<name>K0RYL1_THAOC</name>
<proteinExistence type="predicted"/>
<gene>
    <name evidence="2" type="ORF">THAOC_26505</name>
</gene>
<sequence length="138" mass="15524">MRPASTRKVPFQLAVPLYRQDDAFELKPIRVFVDLVYQSKPKVFSAPARMQQPFLHRQAQSVADAMMNGGGGNPPVAAKVKCRNPYADRDARSRSPPLPENGLKRMRKDVQFAARHGGTRRGTAVEPRTALQKLRETR</sequence>
<reference evidence="2 3" key="1">
    <citation type="journal article" date="2012" name="Genome Biol.">
        <title>Genome and low-iron response of an oceanic diatom adapted to chronic iron limitation.</title>
        <authorList>
            <person name="Lommer M."/>
            <person name="Specht M."/>
            <person name="Roy A.S."/>
            <person name="Kraemer L."/>
            <person name="Andreson R."/>
            <person name="Gutowska M.A."/>
            <person name="Wolf J."/>
            <person name="Bergner S.V."/>
            <person name="Schilhabel M.B."/>
            <person name="Klostermeier U.C."/>
            <person name="Beiko R.G."/>
            <person name="Rosenstiel P."/>
            <person name="Hippler M."/>
            <person name="Laroche J."/>
        </authorList>
    </citation>
    <scope>NUCLEOTIDE SEQUENCE [LARGE SCALE GENOMIC DNA]</scope>
    <source>
        <strain evidence="2 3">CCMP1005</strain>
    </source>
</reference>
<organism evidence="2 3">
    <name type="scientific">Thalassiosira oceanica</name>
    <name type="common">Marine diatom</name>
    <dbReference type="NCBI Taxonomy" id="159749"/>
    <lineage>
        <taxon>Eukaryota</taxon>
        <taxon>Sar</taxon>
        <taxon>Stramenopiles</taxon>
        <taxon>Ochrophyta</taxon>
        <taxon>Bacillariophyta</taxon>
        <taxon>Coscinodiscophyceae</taxon>
        <taxon>Thalassiosirophycidae</taxon>
        <taxon>Thalassiosirales</taxon>
        <taxon>Thalassiosiraceae</taxon>
        <taxon>Thalassiosira</taxon>
    </lineage>
</organism>
<dbReference type="EMBL" id="AGNL01036651">
    <property type="protein sequence ID" value="EJK53956.1"/>
    <property type="molecule type" value="Genomic_DNA"/>
</dbReference>
<keyword evidence="3" id="KW-1185">Reference proteome</keyword>
<evidence type="ECO:0000313" key="2">
    <source>
        <dbReference type="EMBL" id="EJK53956.1"/>
    </source>
</evidence>
<dbReference type="Proteomes" id="UP000266841">
    <property type="component" value="Unassembled WGS sequence"/>
</dbReference>
<protein>
    <submittedName>
        <fullName evidence="2">Uncharacterized protein</fullName>
    </submittedName>
</protein>